<reference evidence="2" key="1">
    <citation type="journal article" date="2020" name="Nat. Genet.">
        <title>Genomic diversifications of five Gossypium allopolyploid species and their impact on cotton improvement.</title>
        <authorList>
            <person name="Chen Z.J."/>
            <person name="Sreedasyam A."/>
            <person name="Ando A."/>
            <person name="Song Q."/>
            <person name="De Santiago L.M."/>
            <person name="Hulse-Kemp A.M."/>
            <person name="Ding M."/>
            <person name="Ye W."/>
            <person name="Kirkbride R.C."/>
            <person name="Jenkins J."/>
            <person name="Plott C."/>
            <person name="Lovell J."/>
            <person name="Lin Y.M."/>
            <person name="Vaughn R."/>
            <person name="Liu B."/>
            <person name="Simpson S."/>
            <person name="Scheffler B.E."/>
            <person name="Wen L."/>
            <person name="Saski C.A."/>
            <person name="Grover C.E."/>
            <person name="Hu G."/>
            <person name="Conover J.L."/>
            <person name="Carlson J.W."/>
            <person name="Shu S."/>
            <person name="Boston L.B."/>
            <person name="Williams M."/>
            <person name="Peterson D.G."/>
            <person name="McGee K."/>
            <person name="Jones D.C."/>
            <person name="Wendel J.F."/>
            <person name="Stelly D.M."/>
            <person name="Grimwood J."/>
            <person name="Schmutz J."/>
        </authorList>
    </citation>
    <scope>NUCLEOTIDE SEQUENCE [LARGE SCALE GENOMIC DNA]</scope>
    <source>
        <strain evidence="2">cv. 3-79</strain>
    </source>
</reference>
<sequence>MVEEGDSKAVVVYMDQNKVVEEVQEVVKKREAVAVAVDPVDGDDEGVREEEVQHSKAEVVGVHHISAVVVVQKDLVVVAVVVVVVQKGLEVVGRAGAYETPSIGRI</sequence>
<evidence type="ECO:0000313" key="1">
    <source>
        <dbReference type="EMBL" id="KAB2051474.1"/>
    </source>
</evidence>
<dbReference type="Proteomes" id="UP000327439">
    <property type="component" value="Chromosome A12"/>
</dbReference>
<evidence type="ECO:0000313" key="2">
    <source>
        <dbReference type="Proteomes" id="UP000327439"/>
    </source>
</evidence>
<protein>
    <submittedName>
        <fullName evidence="1">Uncharacterized protein</fullName>
    </submittedName>
</protein>
<proteinExistence type="predicted"/>
<keyword evidence="2" id="KW-1185">Reference proteome</keyword>
<dbReference type="AlphaFoldDB" id="A0A5J5T9H2"/>
<organism evidence="1 2">
    <name type="scientific">Gossypium barbadense</name>
    <name type="common">Sea Island cotton</name>
    <name type="synonym">Hibiscus barbadensis</name>
    <dbReference type="NCBI Taxonomy" id="3634"/>
    <lineage>
        <taxon>Eukaryota</taxon>
        <taxon>Viridiplantae</taxon>
        <taxon>Streptophyta</taxon>
        <taxon>Embryophyta</taxon>
        <taxon>Tracheophyta</taxon>
        <taxon>Spermatophyta</taxon>
        <taxon>Magnoliopsida</taxon>
        <taxon>eudicotyledons</taxon>
        <taxon>Gunneridae</taxon>
        <taxon>Pentapetalae</taxon>
        <taxon>rosids</taxon>
        <taxon>malvids</taxon>
        <taxon>Malvales</taxon>
        <taxon>Malvaceae</taxon>
        <taxon>Malvoideae</taxon>
        <taxon>Gossypium</taxon>
    </lineage>
</organism>
<dbReference type="EMBL" id="CM018213">
    <property type="protein sequence ID" value="KAB2051474.1"/>
    <property type="molecule type" value="Genomic_DNA"/>
</dbReference>
<name>A0A5J5T9H2_GOSBA</name>
<accession>A0A5J5T9H2</accession>
<gene>
    <name evidence="1" type="ORF">ES319_A12G057000v1</name>
</gene>